<keyword evidence="1" id="KW-0812">Transmembrane</keyword>
<feature type="transmembrane region" description="Helical" evidence="1">
    <location>
        <begin position="7"/>
        <end position="26"/>
    </location>
</feature>
<sequence length="69" mass="7921">MNAYEKPLYYTSLLLLIGTMVLRLLHLVRPETAISLLVLGTMFLGIAYQRYTRRLNTRIAELEAQLPPS</sequence>
<evidence type="ECO:0000313" key="2">
    <source>
        <dbReference type="EMBL" id="AYA36074.1"/>
    </source>
</evidence>
<dbReference type="EMBL" id="CP032317">
    <property type="protein sequence ID" value="AYA36074.1"/>
    <property type="molecule type" value="Genomic_DNA"/>
</dbReference>
<protein>
    <submittedName>
        <fullName evidence="2">Uncharacterized protein</fullName>
    </submittedName>
</protein>
<feature type="transmembrane region" description="Helical" evidence="1">
    <location>
        <begin position="32"/>
        <end position="48"/>
    </location>
</feature>
<keyword evidence="3" id="KW-1185">Reference proteome</keyword>
<organism evidence="2 3">
    <name type="scientific">Hymenobacter oligotrophus</name>
    <dbReference type="NCBI Taxonomy" id="2319843"/>
    <lineage>
        <taxon>Bacteria</taxon>
        <taxon>Pseudomonadati</taxon>
        <taxon>Bacteroidota</taxon>
        <taxon>Cytophagia</taxon>
        <taxon>Cytophagales</taxon>
        <taxon>Hymenobacteraceae</taxon>
        <taxon>Hymenobacter</taxon>
    </lineage>
</organism>
<dbReference type="OrthoDB" id="886412at2"/>
<dbReference type="KEGG" id="hyh:D3Y59_02770"/>
<dbReference type="AlphaFoldDB" id="A0A3B7QW89"/>
<dbReference type="Proteomes" id="UP000262802">
    <property type="component" value="Chromosome"/>
</dbReference>
<accession>A0A3B7QW89</accession>
<reference evidence="2 3" key="1">
    <citation type="submission" date="2018-09" db="EMBL/GenBank/DDBJ databases">
        <title>Hymenobacter medium sp. nov., isolated from R2A medium.</title>
        <authorList>
            <person name="Yingchao G."/>
        </authorList>
    </citation>
    <scope>NUCLEOTIDE SEQUENCE [LARGE SCALE GENOMIC DNA]</scope>
    <source>
        <strain evidence="3">sh-6</strain>
    </source>
</reference>
<evidence type="ECO:0000256" key="1">
    <source>
        <dbReference type="SAM" id="Phobius"/>
    </source>
</evidence>
<keyword evidence="1" id="KW-0472">Membrane</keyword>
<name>A0A3B7QW89_9BACT</name>
<gene>
    <name evidence="2" type="ORF">D3Y59_02770</name>
</gene>
<proteinExistence type="predicted"/>
<evidence type="ECO:0000313" key="3">
    <source>
        <dbReference type="Proteomes" id="UP000262802"/>
    </source>
</evidence>
<dbReference type="RefSeq" id="WP_119443661.1">
    <property type="nucleotide sequence ID" value="NZ_CP032317.1"/>
</dbReference>
<keyword evidence="1" id="KW-1133">Transmembrane helix</keyword>